<dbReference type="EMBL" id="BAAAXQ010000068">
    <property type="protein sequence ID" value="GAA3023811.1"/>
    <property type="molecule type" value="Genomic_DNA"/>
</dbReference>
<feature type="domain" description="Enoyl reductase (ER)" evidence="2">
    <location>
        <begin position="8"/>
        <end position="323"/>
    </location>
</feature>
<dbReference type="Pfam" id="PF00107">
    <property type="entry name" value="ADH_zinc_N"/>
    <property type="match status" value="1"/>
</dbReference>
<dbReference type="PANTHER" id="PTHR45033:SF3">
    <property type="entry name" value="DEHYDROGENASE, PUTATIVE (AFU_ORTHOLOGUE AFUA_2G13270)-RELATED"/>
    <property type="match status" value="1"/>
</dbReference>
<accession>A0ABP6KY86</accession>
<dbReference type="PANTHER" id="PTHR45033">
    <property type="match status" value="1"/>
</dbReference>
<evidence type="ECO:0000313" key="4">
    <source>
        <dbReference type="Proteomes" id="UP001501577"/>
    </source>
</evidence>
<dbReference type="Pfam" id="PF08240">
    <property type="entry name" value="ADH_N"/>
    <property type="match status" value="1"/>
</dbReference>
<dbReference type="InterPro" id="IPR020843">
    <property type="entry name" value="ER"/>
</dbReference>
<gene>
    <name evidence="3" type="ORF">GCM10019998_20540</name>
</gene>
<protein>
    <submittedName>
        <fullName evidence="3">Zinc-binding dehydrogenase</fullName>
    </submittedName>
</protein>
<dbReference type="Proteomes" id="UP001501577">
    <property type="component" value="Unassembled WGS sequence"/>
</dbReference>
<organism evidence="3 4">
    <name type="scientific">Tetragenococcus solitarius</name>
    <dbReference type="NCBI Taxonomy" id="71453"/>
    <lineage>
        <taxon>Bacteria</taxon>
        <taxon>Bacillati</taxon>
        <taxon>Bacillota</taxon>
        <taxon>Bacilli</taxon>
        <taxon>Lactobacillales</taxon>
        <taxon>Enterococcaceae</taxon>
        <taxon>Tetragenococcus</taxon>
    </lineage>
</organism>
<dbReference type="SUPFAM" id="SSF51735">
    <property type="entry name" value="NAD(P)-binding Rossmann-fold domains"/>
    <property type="match status" value="1"/>
</dbReference>
<dbReference type="Gene3D" id="3.40.50.720">
    <property type="entry name" value="NAD(P)-binding Rossmann-like Domain"/>
    <property type="match status" value="1"/>
</dbReference>
<feature type="region of interest" description="Disordered" evidence="1">
    <location>
        <begin position="1"/>
        <end position="22"/>
    </location>
</feature>
<comment type="caution">
    <text evidence="3">The sequence shown here is derived from an EMBL/GenBank/DDBJ whole genome shotgun (WGS) entry which is preliminary data.</text>
</comment>
<evidence type="ECO:0000256" key="1">
    <source>
        <dbReference type="SAM" id="MobiDB-lite"/>
    </source>
</evidence>
<dbReference type="InterPro" id="IPR011032">
    <property type="entry name" value="GroES-like_sf"/>
</dbReference>
<dbReference type="Gene3D" id="3.90.180.10">
    <property type="entry name" value="Medium-chain alcohol dehydrogenases, catalytic domain"/>
    <property type="match status" value="1"/>
</dbReference>
<dbReference type="InterPro" id="IPR013154">
    <property type="entry name" value="ADH-like_N"/>
</dbReference>
<dbReference type="InterPro" id="IPR013149">
    <property type="entry name" value="ADH-like_C"/>
</dbReference>
<reference evidence="4" key="1">
    <citation type="journal article" date="2019" name="Int. J. Syst. Evol. Microbiol.">
        <title>The Global Catalogue of Microorganisms (GCM) 10K type strain sequencing project: providing services to taxonomists for standard genome sequencing and annotation.</title>
        <authorList>
            <consortium name="The Broad Institute Genomics Platform"/>
            <consortium name="The Broad Institute Genome Sequencing Center for Infectious Disease"/>
            <person name="Wu L."/>
            <person name="Ma J."/>
        </authorList>
    </citation>
    <scope>NUCLEOTIDE SEQUENCE [LARGE SCALE GENOMIC DNA]</scope>
    <source>
        <strain evidence="4">JCM 8736</strain>
    </source>
</reference>
<name>A0ABP6KY86_9ENTE</name>
<evidence type="ECO:0000313" key="3">
    <source>
        <dbReference type="EMBL" id="GAA3023811.1"/>
    </source>
</evidence>
<dbReference type="InterPro" id="IPR052711">
    <property type="entry name" value="Zinc_ADH-like"/>
</dbReference>
<evidence type="ECO:0000259" key="2">
    <source>
        <dbReference type="SMART" id="SM00829"/>
    </source>
</evidence>
<dbReference type="InterPro" id="IPR036291">
    <property type="entry name" value="NAD(P)-bd_dom_sf"/>
</dbReference>
<proteinExistence type="predicted"/>
<dbReference type="SMART" id="SM00829">
    <property type="entry name" value="PKS_ER"/>
    <property type="match status" value="1"/>
</dbReference>
<sequence>MKAVVFNGNKEPSFSELPEQQPKKGEVKVRLKAAGLNRRDLFVLKDSLNEQKQFILGSDGAGIVESIGDSVSAVHLQDEVIINPSLYWDKIEVVPELPQILGSPTDGTFAETVIVPQENVYLKPSFLSWEEAGVLSLSALTAYRALFTKGQLQPKQHLLIPGIGSGVATYALKFAKAIGATVTVTSRNEQKLQKAKEIGADYLLNTNEDWQRVFQYRKADLILDSIGSATFPKYFEVLKPNGTIVNFGQSSGSEVELSLKEFFYSQFNLLGTSMGSKEEFDQMIQLVTDYKIKPIIDRTYQLSEYKLALKRMAAGLQFGNIAFTVN</sequence>
<keyword evidence="4" id="KW-1185">Reference proteome</keyword>
<dbReference type="SUPFAM" id="SSF50129">
    <property type="entry name" value="GroES-like"/>
    <property type="match status" value="1"/>
</dbReference>